<evidence type="ECO:0000313" key="2">
    <source>
        <dbReference type="EMBL" id="CAD7246458.1"/>
    </source>
</evidence>
<keyword evidence="1" id="KW-0812">Transmembrane</keyword>
<evidence type="ECO:0000313" key="3">
    <source>
        <dbReference type="Proteomes" id="UP000677054"/>
    </source>
</evidence>
<dbReference type="EMBL" id="CAJPEV010001138">
    <property type="protein sequence ID" value="CAG0890956.1"/>
    <property type="molecule type" value="Genomic_DNA"/>
</dbReference>
<name>A0A7R8X9V2_9CRUS</name>
<dbReference type="Proteomes" id="UP000677054">
    <property type="component" value="Unassembled WGS sequence"/>
</dbReference>
<feature type="transmembrane region" description="Helical" evidence="1">
    <location>
        <begin position="42"/>
        <end position="65"/>
    </location>
</feature>
<organism evidence="2">
    <name type="scientific">Darwinula stevensoni</name>
    <dbReference type="NCBI Taxonomy" id="69355"/>
    <lineage>
        <taxon>Eukaryota</taxon>
        <taxon>Metazoa</taxon>
        <taxon>Ecdysozoa</taxon>
        <taxon>Arthropoda</taxon>
        <taxon>Crustacea</taxon>
        <taxon>Oligostraca</taxon>
        <taxon>Ostracoda</taxon>
        <taxon>Podocopa</taxon>
        <taxon>Podocopida</taxon>
        <taxon>Darwinulocopina</taxon>
        <taxon>Darwinuloidea</taxon>
        <taxon>Darwinulidae</taxon>
        <taxon>Darwinula</taxon>
    </lineage>
</organism>
<reference evidence="2" key="1">
    <citation type="submission" date="2020-11" db="EMBL/GenBank/DDBJ databases">
        <authorList>
            <person name="Tran Van P."/>
        </authorList>
    </citation>
    <scope>NUCLEOTIDE SEQUENCE</scope>
</reference>
<gene>
    <name evidence="2" type="ORF">DSTB1V02_LOCUS6308</name>
</gene>
<evidence type="ECO:0000256" key="1">
    <source>
        <dbReference type="SAM" id="Phobius"/>
    </source>
</evidence>
<keyword evidence="1" id="KW-1133">Transmembrane helix</keyword>
<keyword evidence="3" id="KW-1185">Reference proteome</keyword>
<proteinExistence type="predicted"/>
<sequence length="207" mass="23407">MTLSSIISKDQSTNTFRGFLSEAFVKKLTMSWFPSIRTSSMIVALLWLIFDISFGITFLILLNQVQEFSMVILGFWTKEAFDRAMIGAMCYSVVMITLDSMLMYGIRMELGNPMQHGAVSHTQFVQGELQTRGMQPQEYAQGEFQPLGVQYLPAATGKFQPEGVQYQESFPEESQPGGVQHHAHTHEAFSPIRMIPRAHVNFRKGNV</sequence>
<protein>
    <submittedName>
        <fullName evidence="2">Uncharacterized protein</fullName>
    </submittedName>
</protein>
<accession>A0A7R8X9V2</accession>
<feature type="transmembrane region" description="Helical" evidence="1">
    <location>
        <begin position="85"/>
        <end position="106"/>
    </location>
</feature>
<dbReference type="AlphaFoldDB" id="A0A7R8X9V2"/>
<dbReference type="EMBL" id="LR900655">
    <property type="protein sequence ID" value="CAD7246458.1"/>
    <property type="molecule type" value="Genomic_DNA"/>
</dbReference>
<keyword evidence="1" id="KW-0472">Membrane</keyword>